<evidence type="ECO:0000256" key="3">
    <source>
        <dbReference type="ARBA" id="ARBA00022730"/>
    </source>
</evidence>
<organism evidence="10 11">
    <name type="scientific">Populus deltoides</name>
    <name type="common">Eastern poplar</name>
    <name type="synonym">Eastern cottonwood</name>
    <dbReference type="NCBI Taxonomy" id="3696"/>
    <lineage>
        <taxon>Eukaryota</taxon>
        <taxon>Viridiplantae</taxon>
        <taxon>Streptophyta</taxon>
        <taxon>Embryophyta</taxon>
        <taxon>Tracheophyta</taxon>
        <taxon>Spermatophyta</taxon>
        <taxon>Magnoliopsida</taxon>
        <taxon>eudicotyledons</taxon>
        <taxon>Gunneridae</taxon>
        <taxon>Pentapetalae</taxon>
        <taxon>rosids</taxon>
        <taxon>fabids</taxon>
        <taxon>Malpighiales</taxon>
        <taxon>Salicaceae</taxon>
        <taxon>Saliceae</taxon>
        <taxon>Populus</taxon>
    </lineage>
</organism>
<evidence type="ECO:0000256" key="5">
    <source>
        <dbReference type="ARBA" id="ARBA00022980"/>
    </source>
</evidence>
<proteinExistence type="inferred from homology"/>
<name>A0A8T2Y952_POPDE</name>
<comment type="function">
    <text evidence="1">Binds to 23S rRNA.</text>
</comment>
<evidence type="ECO:0000256" key="1">
    <source>
        <dbReference type="ARBA" id="ARBA00002500"/>
    </source>
</evidence>
<evidence type="ECO:0000256" key="4">
    <source>
        <dbReference type="ARBA" id="ARBA00022884"/>
    </source>
</evidence>
<dbReference type="EMBL" id="JACEGQ020000008">
    <property type="protein sequence ID" value="KAH8501599.1"/>
    <property type="molecule type" value="Genomic_DNA"/>
</dbReference>
<comment type="similarity">
    <text evidence="2 9">Belongs to the universal ribosomal protein uL23 family.</text>
</comment>
<dbReference type="GO" id="GO:0003735">
    <property type="term" value="F:structural constituent of ribosome"/>
    <property type="evidence" value="ECO:0007669"/>
    <property type="project" value="InterPro"/>
</dbReference>
<dbReference type="InterPro" id="IPR001014">
    <property type="entry name" value="Ribosomal_uL23_CS"/>
</dbReference>
<dbReference type="NCBIfam" id="TIGR03636">
    <property type="entry name" value="uL23_arch"/>
    <property type="match status" value="1"/>
</dbReference>
<dbReference type="GO" id="GO:0006412">
    <property type="term" value="P:translation"/>
    <property type="evidence" value="ECO:0007669"/>
    <property type="project" value="InterPro"/>
</dbReference>
<dbReference type="GO" id="GO:0003729">
    <property type="term" value="F:mRNA binding"/>
    <property type="evidence" value="ECO:0007669"/>
    <property type="project" value="UniProtKB-ARBA"/>
</dbReference>
<evidence type="ECO:0000256" key="9">
    <source>
        <dbReference type="RuleBase" id="RU003934"/>
    </source>
</evidence>
<keyword evidence="5 9" id="KW-0689">Ribosomal protein</keyword>
<protein>
    <recommendedName>
        <fullName evidence="7">50S ribosomal protein L23, chloroplastic</fullName>
    </recommendedName>
</protein>
<dbReference type="SUPFAM" id="SSF54189">
    <property type="entry name" value="Ribosomal proteins S24e, L23 and L15e"/>
    <property type="match status" value="1"/>
</dbReference>
<evidence type="ECO:0000256" key="7">
    <source>
        <dbReference type="ARBA" id="ARBA00035366"/>
    </source>
</evidence>
<gene>
    <name evidence="10" type="ORF">H0E87_016404</name>
</gene>
<dbReference type="InterPro" id="IPR019985">
    <property type="entry name" value="Ribosomal_uL23"/>
</dbReference>
<accession>A0A8T2Y952</accession>
<comment type="caution">
    <text evidence="10">The sequence shown here is derived from an EMBL/GenBank/DDBJ whole genome shotgun (WGS) entry which is preliminary data.</text>
</comment>
<evidence type="ECO:0000256" key="2">
    <source>
        <dbReference type="ARBA" id="ARBA00006700"/>
    </source>
</evidence>
<dbReference type="InterPro" id="IPR007750">
    <property type="entry name" value="DUF674"/>
</dbReference>
<dbReference type="GO" id="GO:0019843">
    <property type="term" value="F:rRNA binding"/>
    <property type="evidence" value="ECO:0007669"/>
    <property type="project" value="UniProtKB-KW"/>
</dbReference>
<evidence type="ECO:0000256" key="8">
    <source>
        <dbReference type="ARBA" id="ARBA00059571"/>
    </source>
</evidence>
<keyword evidence="3" id="KW-0699">rRNA-binding</keyword>
<dbReference type="NCBIfam" id="NF011118">
    <property type="entry name" value="PRK14548.1"/>
    <property type="match status" value="1"/>
</dbReference>
<dbReference type="FunFam" id="3.30.70.330:FF:000035">
    <property type="entry name" value="60S ribosomal protein L23a"/>
    <property type="match status" value="1"/>
</dbReference>
<keyword evidence="6 9" id="KW-0687">Ribonucleoprotein</keyword>
<dbReference type="Pfam" id="PF00276">
    <property type="entry name" value="Ribosomal_L23"/>
    <property type="match status" value="1"/>
</dbReference>
<dbReference type="HAMAP" id="MF_01369_A">
    <property type="entry name" value="Ribosomal_uL23_A"/>
    <property type="match status" value="1"/>
</dbReference>
<evidence type="ECO:0000313" key="10">
    <source>
        <dbReference type="EMBL" id="KAH8501599.1"/>
    </source>
</evidence>
<dbReference type="InterPro" id="IPR013025">
    <property type="entry name" value="Ribosomal_uL23-like"/>
</dbReference>
<dbReference type="GO" id="GO:0005840">
    <property type="term" value="C:ribosome"/>
    <property type="evidence" value="ECO:0007669"/>
    <property type="project" value="UniProtKB-KW"/>
</dbReference>
<dbReference type="InterPro" id="IPR012677">
    <property type="entry name" value="Nucleotide-bd_a/b_plait_sf"/>
</dbReference>
<dbReference type="PANTHER" id="PTHR11620">
    <property type="entry name" value="60S RIBOSOMAL PROTEIN L23A"/>
    <property type="match status" value="1"/>
</dbReference>
<comment type="function">
    <text evidence="8">Binds to a specific region on the 26S rRNA.</text>
</comment>
<dbReference type="Pfam" id="PF05056">
    <property type="entry name" value="DUF674"/>
    <property type="match status" value="1"/>
</dbReference>
<dbReference type="Gene3D" id="3.30.70.330">
    <property type="match status" value="1"/>
</dbReference>
<evidence type="ECO:0000313" key="11">
    <source>
        <dbReference type="Proteomes" id="UP000807159"/>
    </source>
</evidence>
<dbReference type="PROSITE" id="PS00050">
    <property type="entry name" value="RIBOSOMAL_L23"/>
    <property type="match status" value="1"/>
</dbReference>
<keyword evidence="11" id="KW-1185">Reference proteome</keyword>
<evidence type="ECO:0000256" key="6">
    <source>
        <dbReference type="ARBA" id="ARBA00023274"/>
    </source>
</evidence>
<dbReference type="AlphaFoldDB" id="A0A8T2Y952"/>
<sequence length="389" mass="43421">MTNSKISLKLLIDTNRNQVVFAEAGKDFVDFLLHLLSLPVGRVVRLIKKSAMTGCIANLYESLESLNESYLQPNQNKDSLLCPVIVTKVTNSNFMLPYSNKKPENQKLYYCSKHPGCVSDVFNSFCSHCTSPGYPRYRNQEVKFNGTSDSTTSSAKPNGEGGYVKALVTYMVTNDLSVSPMSMVSGVGLLNKFNIKDFGVLEEKVVDFGIDEGIELLKASLLSKDALTAVFLKQKVTDVASTDASKKPDAKAQAQKAARAVKSGPTFKKTKKIRTKVTFHRPRTLKKERNPKYPRISATPRNKLDHYQILKYPLTTESAMKKIEDNNTLVFIVDIRADKKKIKAAVKKMYDIQTKKVNTLIRPDGTKKAYVRLTPDYDALDVANKIGII</sequence>
<dbReference type="GO" id="GO:0009644">
    <property type="term" value="P:response to high light intensity"/>
    <property type="evidence" value="ECO:0007669"/>
    <property type="project" value="UniProtKB-ARBA"/>
</dbReference>
<reference evidence="10" key="1">
    <citation type="journal article" date="2021" name="J. Hered.">
        <title>Genome Assembly of Salicaceae Populus deltoides (Eastern Cottonwood) I-69 Based on Nanopore Sequencing and Hi-C Technologies.</title>
        <authorList>
            <person name="Bai S."/>
            <person name="Wu H."/>
            <person name="Zhang J."/>
            <person name="Pan Z."/>
            <person name="Zhao W."/>
            <person name="Li Z."/>
            <person name="Tong C."/>
        </authorList>
    </citation>
    <scope>NUCLEOTIDE SEQUENCE</scope>
    <source>
        <tissue evidence="10">Leaf</tissue>
    </source>
</reference>
<dbReference type="GO" id="GO:1990904">
    <property type="term" value="C:ribonucleoprotein complex"/>
    <property type="evidence" value="ECO:0007669"/>
    <property type="project" value="UniProtKB-KW"/>
</dbReference>
<keyword evidence="4" id="KW-0694">RNA-binding</keyword>
<dbReference type="InterPro" id="IPR012678">
    <property type="entry name" value="Ribosomal_uL23/eL15/eS24_sf"/>
</dbReference>
<dbReference type="Proteomes" id="UP000807159">
    <property type="component" value="Chromosome 8"/>
</dbReference>